<keyword evidence="1" id="KW-1133">Transmembrane helix</keyword>
<reference evidence="2" key="1">
    <citation type="journal article" date="2023" name="IScience">
        <title>Live-bearing cockroach genome reveals convergent evolutionary mechanisms linked to viviparity in insects and beyond.</title>
        <authorList>
            <person name="Fouks B."/>
            <person name="Harrison M.C."/>
            <person name="Mikhailova A.A."/>
            <person name="Marchal E."/>
            <person name="English S."/>
            <person name="Carruthers M."/>
            <person name="Jennings E.C."/>
            <person name="Chiamaka E.L."/>
            <person name="Frigard R.A."/>
            <person name="Pippel M."/>
            <person name="Attardo G.M."/>
            <person name="Benoit J.B."/>
            <person name="Bornberg-Bauer E."/>
            <person name="Tobe S.S."/>
        </authorList>
    </citation>
    <scope>NUCLEOTIDE SEQUENCE</scope>
    <source>
        <strain evidence="2">Stay&amp;Tobe</strain>
    </source>
</reference>
<protein>
    <submittedName>
        <fullName evidence="2">Uncharacterized protein</fullName>
    </submittedName>
</protein>
<keyword evidence="1" id="KW-0812">Transmembrane</keyword>
<reference evidence="2" key="2">
    <citation type="submission" date="2023-05" db="EMBL/GenBank/DDBJ databases">
        <authorList>
            <person name="Fouks B."/>
        </authorList>
    </citation>
    <scope>NUCLEOTIDE SEQUENCE</scope>
    <source>
        <strain evidence="2">Stay&amp;Tobe</strain>
        <tissue evidence="2">Testes</tissue>
    </source>
</reference>
<evidence type="ECO:0000313" key="2">
    <source>
        <dbReference type="EMBL" id="KAJ9597630.1"/>
    </source>
</evidence>
<feature type="transmembrane region" description="Helical" evidence="1">
    <location>
        <begin position="20"/>
        <end position="44"/>
    </location>
</feature>
<sequence>AFGTCPIIGRIQNWCFTEDLVEGVACIGFVFVYQAVVVSCFHDFHLFESAAFMISISSSTLSFAFGTCPIIGRIQNWCFTEDLVEGVACIGFVFVYQAVVVSCFHDFHLFELSLLLLSSIEFFGRLYQIPLLRIFEYAKTSLDATFWILSVTTHDQYAYDYDFYVGLLLGITVIQSVQ</sequence>
<evidence type="ECO:0000313" key="3">
    <source>
        <dbReference type="Proteomes" id="UP001233999"/>
    </source>
</evidence>
<dbReference type="AlphaFoldDB" id="A0AAD8AFA4"/>
<comment type="caution">
    <text evidence="2">The sequence shown here is derived from an EMBL/GenBank/DDBJ whole genome shotgun (WGS) entry which is preliminary data.</text>
</comment>
<feature type="non-terminal residue" evidence="2">
    <location>
        <position position="178"/>
    </location>
</feature>
<dbReference type="Proteomes" id="UP001233999">
    <property type="component" value="Unassembled WGS sequence"/>
</dbReference>
<evidence type="ECO:0000256" key="1">
    <source>
        <dbReference type="SAM" id="Phobius"/>
    </source>
</evidence>
<proteinExistence type="predicted"/>
<feature type="transmembrane region" description="Helical" evidence="1">
    <location>
        <begin position="83"/>
        <end position="101"/>
    </location>
</feature>
<name>A0AAD8AFA4_DIPPU</name>
<keyword evidence="1" id="KW-0472">Membrane</keyword>
<feature type="transmembrane region" description="Helical" evidence="1">
    <location>
        <begin position="50"/>
        <end position="71"/>
    </location>
</feature>
<feature type="non-terminal residue" evidence="2">
    <location>
        <position position="1"/>
    </location>
</feature>
<keyword evidence="3" id="KW-1185">Reference proteome</keyword>
<dbReference type="EMBL" id="JASPKZ010001595">
    <property type="protein sequence ID" value="KAJ9597630.1"/>
    <property type="molecule type" value="Genomic_DNA"/>
</dbReference>
<accession>A0AAD8AFA4</accession>
<gene>
    <name evidence="2" type="ORF">L9F63_011499</name>
</gene>
<organism evidence="2 3">
    <name type="scientific">Diploptera punctata</name>
    <name type="common">Pacific beetle cockroach</name>
    <dbReference type="NCBI Taxonomy" id="6984"/>
    <lineage>
        <taxon>Eukaryota</taxon>
        <taxon>Metazoa</taxon>
        <taxon>Ecdysozoa</taxon>
        <taxon>Arthropoda</taxon>
        <taxon>Hexapoda</taxon>
        <taxon>Insecta</taxon>
        <taxon>Pterygota</taxon>
        <taxon>Neoptera</taxon>
        <taxon>Polyneoptera</taxon>
        <taxon>Dictyoptera</taxon>
        <taxon>Blattodea</taxon>
        <taxon>Blaberoidea</taxon>
        <taxon>Blaberidae</taxon>
        <taxon>Diplopterinae</taxon>
        <taxon>Diploptera</taxon>
    </lineage>
</organism>